<comment type="similarity">
    <text evidence="1">Belongs to the sigma-70 factor family. ECF subfamily.</text>
</comment>
<dbReference type="RefSeq" id="WP_280757114.1">
    <property type="nucleotide sequence ID" value="NZ_JARXXW010000022.1"/>
</dbReference>
<dbReference type="Pfam" id="PF04542">
    <property type="entry name" value="Sigma70_r2"/>
    <property type="match status" value="1"/>
</dbReference>
<dbReference type="Pfam" id="PF08281">
    <property type="entry name" value="Sigma70_r4_2"/>
    <property type="match status" value="1"/>
</dbReference>
<keyword evidence="8" id="KW-1185">Reference proteome</keyword>
<dbReference type="Gene3D" id="1.10.1740.10">
    <property type="match status" value="1"/>
</dbReference>
<dbReference type="SUPFAM" id="SSF88946">
    <property type="entry name" value="Sigma2 domain of RNA polymerase sigma factors"/>
    <property type="match status" value="1"/>
</dbReference>
<dbReference type="GO" id="GO:0003677">
    <property type="term" value="F:DNA binding"/>
    <property type="evidence" value="ECO:0007669"/>
    <property type="project" value="UniProtKB-KW"/>
</dbReference>
<organism evidence="7 8">
    <name type="scientific">Polynucleobacter sphagniphilus</name>
    <dbReference type="NCBI Taxonomy" id="1743169"/>
    <lineage>
        <taxon>Bacteria</taxon>
        <taxon>Pseudomonadati</taxon>
        <taxon>Pseudomonadota</taxon>
        <taxon>Betaproteobacteria</taxon>
        <taxon>Burkholderiales</taxon>
        <taxon>Burkholderiaceae</taxon>
        <taxon>Polynucleobacter</taxon>
    </lineage>
</organism>
<proteinExistence type="inferred from homology"/>
<gene>
    <name evidence="7" type="ORF">M2127_002275</name>
</gene>
<keyword evidence="3" id="KW-0731">Sigma factor</keyword>
<dbReference type="PANTHER" id="PTHR43133">
    <property type="entry name" value="RNA POLYMERASE ECF-TYPE SIGMA FACTO"/>
    <property type="match status" value="1"/>
</dbReference>
<dbReference type="InterPro" id="IPR000792">
    <property type="entry name" value="Tscrpt_reg_LuxR_C"/>
</dbReference>
<keyword evidence="4" id="KW-0238">DNA-binding</keyword>
<dbReference type="AlphaFoldDB" id="A0AA43MA62"/>
<evidence type="ECO:0000256" key="3">
    <source>
        <dbReference type="ARBA" id="ARBA00023082"/>
    </source>
</evidence>
<evidence type="ECO:0000256" key="4">
    <source>
        <dbReference type="ARBA" id="ARBA00023125"/>
    </source>
</evidence>
<comment type="caution">
    <text evidence="7">The sequence shown here is derived from an EMBL/GenBank/DDBJ whole genome shotgun (WGS) entry which is preliminary data.</text>
</comment>
<dbReference type="SUPFAM" id="SSF88659">
    <property type="entry name" value="Sigma3 and sigma4 domains of RNA polymerase sigma factors"/>
    <property type="match status" value="1"/>
</dbReference>
<evidence type="ECO:0000259" key="6">
    <source>
        <dbReference type="PROSITE" id="PS00622"/>
    </source>
</evidence>
<dbReference type="CDD" id="cd06171">
    <property type="entry name" value="Sigma70_r4"/>
    <property type="match status" value="1"/>
</dbReference>
<name>A0AA43MA62_9BURK</name>
<dbReference type="PANTHER" id="PTHR43133:SF8">
    <property type="entry name" value="RNA POLYMERASE SIGMA FACTOR HI_1459-RELATED"/>
    <property type="match status" value="1"/>
</dbReference>
<dbReference type="PROSITE" id="PS00622">
    <property type="entry name" value="HTH_LUXR_1"/>
    <property type="match status" value="1"/>
</dbReference>
<dbReference type="InterPro" id="IPR013325">
    <property type="entry name" value="RNA_pol_sigma_r2"/>
</dbReference>
<reference evidence="7" key="1">
    <citation type="submission" date="2023-04" db="EMBL/GenBank/DDBJ databases">
        <title>Genome Encyclopedia of Bacteria and Archaea VI: Functional Genomics of Type Strains.</title>
        <authorList>
            <person name="Whitman W."/>
        </authorList>
    </citation>
    <scope>NUCLEOTIDE SEQUENCE</scope>
    <source>
        <strain evidence="7">Enz.4-51</strain>
    </source>
</reference>
<sequence>MTLFTSTQHRIEQALLKSAVAGDSKASKEVIRLLSSPAYFLAWKMLGNKEDAEDVVQEAFIRLWKSADSFAGKSGLVTYFYAIVSNLCLDRIKSINKGFFEEFDEIEHQPMKEIEWSIAEGVSPESIKKAMDVLSSKQRMAMLMWAYQDMTAEEVGLAMGMNKNSVDQLLYRAKLKLKMELEKGESHASE</sequence>
<keyword evidence="2" id="KW-0805">Transcription regulation</keyword>
<dbReference type="EMBL" id="JARXYA010000023">
    <property type="protein sequence ID" value="MDH6504946.1"/>
    <property type="molecule type" value="Genomic_DNA"/>
</dbReference>
<dbReference type="InterPro" id="IPR013249">
    <property type="entry name" value="RNA_pol_sigma70_r4_t2"/>
</dbReference>
<dbReference type="InterPro" id="IPR036388">
    <property type="entry name" value="WH-like_DNA-bd_sf"/>
</dbReference>
<dbReference type="GO" id="GO:0016987">
    <property type="term" value="F:sigma factor activity"/>
    <property type="evidence" value="ECO:0007669"/>
    <property type="project" value="UniProtKB-KW"/>
</dbReference>
<evidence type="ECO:0000313" key="8">
    <source>
        <dbReference type="Proteomes" id="UP001161160"/>
    </source>
</evidence>
<dbReference type="InterPro" id="IPR014284">
    <property type="entry name" value="RNA_pol_sigma-70_dom"/>
</dbReference>
<dbReference type="InterPro" id="IPR039425">
    <property type="entry name" value="RNA_pol_sigma-70-like"/>
</dbReference>
<keyword evidence="5" id="KW-0804">Transcription</keyword>
<dbReference type="Proteomes" id="UP001161160">
    <property type="component" value="Unassembled WGS sequence"/>
</dbReference>
<evidence type="ECO:0000256" key="5">
    <source>
        <dbReference type="ARBA" id="ARBA00023163"/>
    </source>
</evidence>
<dbReference type="GO" id="GO:0006352">
    <property type="term" value="P:DNA-templated transcription initiation"/>
    <property type="evidence" value="ECO:0007669"/>
    <property type="project" value="InterPro"/>
</dbReference>
<dbReference type="NCBIfam" id="TIGR02937">
    <property type="entry name" value="sigma70-ECF"/>
    <property type="match status" value="1"/>
</dbReference>
<protein>
    <submittedName>
        <fullName evidence="7">RNA polymerase sigma-70 factor (ECF subfamily)</fullName>
    </submittedName>
</protein>
<evidence type="ECO:0000256" key="2">
    <source>
        <dbReference type="ARBA" id="ARBA00023015"/>
    </source>
</evidence>
<feature type="domain" description="HTH luxR-type" evidence="6">
    <location>
        <begin position="149"/>
        <end position="176"/>
    </location>
</feature>
<dbReference type="InterPro" id="IPR013324">
    <property type="entry name" value="RNA_pol_sigma_r3/r4-like"/>
</dbReference>
<evidence type="ECO:0000256" key="1">
    <source>
        <dbReference type="ARBA" id="ARBA00010641"/>
    </source>
</evidence>
<dbReference type="InterPro" id="IPR007627">
    <property type="entry name" value="RNA_pol_sigma70_r2"/>
</dbReference>
<evidence type="ECO:0000313" key="7">
    <source>
        <dbReference type="EMBL" id="MDH6504946.1"/>
    </source>
</evidence>
<accession>A0AA43MA62</accession>
<dbReference type="Gene3D" id="1.10.10.10">
    <property type="entry name" value="Winged helix-like DNA-binding domain superfamily/Winged helix DNA-binding domain"/>
    <property type="match status" value="1"/>
</dbReference>